<dbReference type="Pfam" id="PF04977">
    <property type="entry name" value="DivIC"/>
    <property type="match status" value="1"/>
</dbReference>
<evidence type="ECO:0000256" key="1">
    <source>
        <dbReference type="SAM" id="Coils"/>
    </source>
</evidence>
<sequence>MRNQFRKYLSRSLRAILLAGVSLYLGYHVVQGEHGVIAWLKIAQQIEFTGIELKELSNRHRELENRVQLLRSESLDPDLLEERARVVLNYALKEDRIVFIDVDAAGPR</sequence>
<reference evidence="2" key="1">
    <citation type="submission" date="2018-05" db="EMBL/GenBank/DDBJ databases">
        <authorList>
            <person name="Lanie J.A."/>
            <person name="Ng W.-L."/>
            <person name="Kazmierczak K.M."/>
            <person name="Andrzejewski T.M."/>
            <person name="Davidsen T.M."/>
            <person name="Wayne K.J."/>
            <person name="Tettelin H."/>
            <person name="Glass J.I."/>
            <person name="Rusch D."/>
            <person name="Podicherti R."/>
            <person name="Tsui H.-C.T."/>
            <person name="Winkler M.E."/>
        </authorList>
    </citation>
    <scope>NUCLEOTIDE SEQUENCE</scope>
</reference>
<accession>A0A382ZDT1</accession>
<dbReference type="InterPro" id="IPR007060">
    <property type="entry name" value="FtsL/DivIC"/>
</dbReference>
<keyword evidence="1" id="KW-0175">Coiled coil</keyword>
<proteinExistence type="predicted"/>
<evidence type="ECO:0000313" key="2">
    <source>
        <dbReference type="EMBL" id="SVD93706.1"/>
    </source>
</evidence>
<gene>
    <name evidence="2" type="ORF">METZ01_LOCUS446560</name>
</gene>
<organism evidence="2">
    <name type="scientific">marine metagenome</name>
    <dbReference type="NCBI Taxonomy" id="408172"/>
    <lineage>
        <taxon>unclassified sequences</taxon>
        <taxon>metagenomes</taxon>
        <taxon>ecological metagenomes</taxon>
    </lineage>
</organism>
<dbReference type="EMBL" id="UINC01183120">
    <property type="protein sequence ID" value="SVD93706.1"/>
    <property type="molecule type" value="Genomic_DNA"/>
</dbReference>
<name>A0A382ZDT1_9ZZZZ</name>
<evidence type="ECO:0008006" key="3">
    <source>
        <dbReference type="Google" id="ProtNLM"/>
    </source>
</evidence>
<feature type="coiled-coil region" evidence="1">
    <location>
        <begin position="46"/>
        <end position="73"/>
    </location>
</feature>
<protein>
    <recommendedName>
        <fullName evidence="3">Septum formation initiator</fullName>
    </recommendedName>
</protein>
<dbReference type="AlphaFoldDB" id="A0A382ZDT1"/>